<evidence type="ECO:0000256" key="1">
    <source>
        <dbReference type="ARBA" id="ARBA00005375"/>
    </source>
</evidence>
<dbReference type="Gene3D" id="3.40.50.1240">
    <property type="entry name" value="Phosphoglycerate mutase-like"/>
    <property type="match status" value="1"/>
</dbReference>
<proteinExistence type="inferred from homology"/>
<evidence type="ECO:0008006" key="4">
    <source>
        <dbReference type="Google" id="ProtNLM"/>
    </source>
</evidence>
<keyword evidence="2" id="KW-0378">Hydrolase</keyword>
<dbReference type="PANTHER" id="PTHR11567">
    <property type="entry name" value="ACID PHOSPHATASE-RELATED"/>
    <property type="match status" value="1"/>
</dbReference>
<dbReference type="EMBL" id="GIBP01003380">
    <property type="protein sequence ID" value="NDV32349.1"/>
    <property type="molecule type" value="Transcribed_RNA"/>
</dbReference>
<evidence type="ECO:0000313" key="3">
    <source>
        <dbReference type="EMBL" id="NDV32349.1"/>
    </source>
</evidence>
<dbReference type="CDD" id="cd07061">
    <property type="entry name" value="HP_HAP_like"/>
    <property type="match status" value="1"/>
</dbReference>
<dbReference type="AlphaFoldDB" id="A0A6B2L5V3"/>
<sequence>MTPKGINQHYKLGSRLKQEYLQELRILDDSPILPELLHVYTSNTDRTILSVSSLVDGMFPYVSQSFIVEGEPDLTGKNYQGIRIHIADTARKWTPVLHGYKNNPKFDFIKKKAFENATLFKEVAKDPKYLALLDKLWDMTHHECISPEKDIVKRFSHMGPLYNQISIERALKMPLFANTKNIYLTSSDEEMIETLAEESRHIHFTGNNSDEQRELGRAGAGLLPLALIDSFRKRINNLETREPPRKKIVLFSAHDYTIMSLLSHLGFRDWVLPNFAAYLIFELHRINSAYYVRLRYNPDPMVFKKSNELRDYIIPMNGSCTVMKDAPRGMMEYQEFERTVMLVKKSFATEDEWYQDAHSVDEVIAEEAKRESK</sequence>
<dbReference type="InterPro" id="IPR000560">
    <property type="entry name" value="His_Pase_clade-2"/>
</dbReference>
<reference evidence="3" key="1">
    <citation type="journal article" date="2020" name="J. Eukaryot. Microbiol.">
        <title>De novo Sequencing, Assembly and Annotation of the Transcriptome for the Free-Living Testate Amoeba Arcella intermedia.</title>
        <authorList>
            <person name="Ribeiro G.M."/>
            <person name="Porfirio-Sousa A.L."/>
            <person name="Maurer-Alcala X.X."/>
            <person name="Katz L.A."/>
            <person name="Lahr D.J.G."/>
        </authorList>
    </citation>
    <scope>NUCLEOTIDE SEQUENCE</scope>
</reference>
<protein>
    <recommendedName>
        <fullName evidence="4">Acid phosphatase</fullName>
    </recommendedName>
</protein>
<name>A0A6B2L5V3_9EUKA</name>
<dbReference type="PANTHER" id="PTHR11567:SF110">
    <property type="entry name" value="2-PHOSPHOXYLOSE PHOSPHATASE 1"/>
    <property type="match status" value="1"/>
</dbReference>
<accession>A0A6B2L5V3</accession>
<dbReference type="InterPro" id="IPR029033">
    <property type="entry name" value="His_PPase_superfam"/>
</dbReference>
<comment type="similarity">
    <text evidence="1">Belongs to the histidine acid phosphatase family.</text>
</comment>
<organism evidence="3">
    <name type="scientific">Arcella intermedia</name>
    <dbReference type="NCBI Taxonomy" id="1963864"/>
    <lineage>
        <taxon>Eukaryota</taxon>
        <taxon>Amoebozoa</taxon>
        <taxon>Tubulinea</taxon>
        <taxon>Elardia</taxon>
        <taxon>Arcellinida</taxon>
        <taxon>Sphaerothecina</taxon>
        <taxon>Arcellidae</taxon>
        <taxon>Arcella</taxon>
    </lineage>
</organism>
<dbReference type="SUPFAM" id="SSF53254">
    <property type="entry name" value="Phosphoglycerate mutase-like"/>
    <property type="match status" value="1"/>
</dbReference>
<evidence type="ECO:0000256" key="2">
    <source>
        <dbReference type="ARBA" id="ARBA00022801"/>
    </source>
</evidence>
<dbReference type="Pfam" id="PF00328">
    <property type="entry name" value="His_Phos_2"/>
    <property type="match status" value="1"/>
</dbReference>
<dbReference type="InterPro" id="IPR050645">
    <property type="entry name" value="Histidine_acid_phosphatase"/>
</dbReference>
<dbReference type="GO" id="GO:0016791">
    <property type="term" value="F:phosphatase activity"/>
    <property type="evidence" value="ECO:0007669"/>
    <property type="project" value="TreeGrafter"/>
</dbReference>